<evidence type="ECO:0000313" key="1">
    <source>
        <dbReference type="EMBL" id="SMP58767.1"/>
    </source>
</evidence>
<proteinExistence type="predicted"/>
<gene>
    <name evidence="1" type="ORF">SAMN06265222_106110</name>
</gene>
<comment type="caution">
    <text evidence="1">The sequence shown here is derived from an EMBL/GenBank/DDBJ whole genome shotgun (WGS) entry which is preliminary data.</text>
</comment>
<organism evidence="1 2">
    <name type="scientific">Neorhodopirellula lusitana</name>
    <dbReference type="NCBI Taxonomy" id="445327"/>
    <lineage>
        <taxon>Bacteria</taxon>
        <taxon>Pseudomonadati</taxon>
        <taxon>Planctomycetota</taxon>
        <taxon>Planctomycetia</taxon>
        <taxon>Pirellulales</taxon>
        <taxon>Pirellulaceae</taxon>
        <taxon>Neorhodopirellula</taxon>
    </lineage>
</organism>
<accession>A0ABY1Q402</accession>
<name>A0ABY1Q402_9BACT</name>
<evidence type="ECO:0000313" key="2">
    <source>
        <dbReference type="Proteomes" id="UP001158067"/>
    </source>
</evidence>
<sequence length="42" mass="4695">MNCETTVKLRAQDGQRDALFNEGNDAIIEHWKVAASHPEVIS</sequence>
<keyword evidence="2" id="KW-1185">Reference proteome</keyword>
<reference evidence="1 2" key="1">
    <citation type="submission" date="2017-05" db="EMBL/GenBank/DDBJ databases">
        <authorList>
            <person name="Varghese N."/>
            <person name="Submissions S."/>
        </authorList>
    </citation>
    <scope>NUCLEOTIDE SEQUENCE [LARGE SCALE GENOMIC DNA]</scope>
    <source>
        <strain evidence="1 2">DSM 25457</strain>
    </source>
</reference>
<dbReference type="EMBL" id="FXUG01000006">
    <property type="protein sequence ID" value="SMP58767.1"/>
    <property type="molecule type" value="Genomic_DNA"/>
</dbReference>
<dbReference type="Proteomes" id="UP001158067">
    <property type="component" value="Unassembled WGS sequence"/>
</dbReference>
<protein>
    <submittedName>
        <fullName evidence="1">Uncharacterized protein</fullName>
    </submittedName>
</protein>